<protein>
    <submittedName>
        <fullName evidence="4">DUF58 domain-containing protein</fullName>
    </submittedName>
</protein>
<keyword evidence="2" id="KW-0472">Membrane</keyword>
<feature type="transmembrane region" description="Helical" evidence="2">
    <location>
        <begin position="96"/>
        <end position="117"/>
    </location>
</feature>
<gene>
    <name evidence="4" type="ORF">CGZ94_09845</name>
</gene>
<proteinExistence type="predicted"/>
<dbReference type="InterPro" id="IPR002881">
    <property type="entry name" value="DUF58"/>
</dbReference>
<evidence type="ECO:0000313" key="4">
    <source>
        <dbReference type="EMBL" id="OYO13287.1"/>
    </source>
</evidence>
<dbReference type="OrthoDB" id="9812729at2"/>
<feature type="transmembrane region" description="Helical" evidence="2">
    <location>
        <begin position="73"/>
        <end position="90"/>
    </location>
</feature>
<comment type="caution">
    <text evidence="4">The sequence shown here is derived from an EMBL/GenBank/DDBJ whole genome shotgun (WGS) entry which is preliminary data.</text>
</comment>
<keyword evidence="2" id="KW-1133">Transmembrane helix</keyword>
<accession>A0A255GBJ2</accession>
<feature type="region of interest" description="Disordered" evidence="1">
    <location>
        <begin position="1"/>
        <end position="56"/>
    </location>
</feature>
<dbReference type="PANTHER" id="PTHR34351">
    <property type="entry name" value="SLR1927 PROTEIN-RELATED"/>
    <property type="match status" value="1"/>
</dbReference>
<dbReference type="Proteomes" id="UP000215896">
    <property type="component" value="Unassembled WGS sequence"/>
</dbReference>
<feature type="domain" description="DUF58" evidence="3">
    <location>
        <begin position="263"/>
        <end position="389"/>
    </location>
</feature>
<evidence type="ECO:0000256" key="1">
    <source>
        <dbReference type="SAM" id="MobiDB-lite"/>
    </source>
</evidence>
<dbReference type="AlphaFoldDB" id="A0A255GBJ2"/>
<evidence type="ECO:0000313" key="5">
    <source>
        <dbReference type="Proteomes" id="UP000215896"/>
    </source>
</evidence>
<dbReference type="PANTHER" id="PTHR34351:SF1">
    <property type="entry name" value="SLR1927 PROTEIN"/>
    <property type="match status" value="1"/>
</dbReference>
<feature type="compositionally biased region" description="Low complexity" evidence="1">
    <location>
        <begin position="16"/>
        <end position="26"/>
    </location>
</feature>
<dbReference type="EMBL" id="NMVO01000013">
    <property type="protein sequence ID" value="OYO13287.1"/>
    <property type="molecule type" value="Genomic_DNA"/>
</dbReference>
<dbReference type="RefSeq" id="WP_094405543.1">
    <property type="nucleotide sequence ID" value="NZ_NMVO01000013.1"/>
</dbReference>
<evidence type="ECO:0000259" key="3">
    <source>
        <dbReference type="Pfam" id="PF01882"/>
    </source>
</evidence>
<dbReference type="Pfam" id="PF01882">
    <property type="entry name" value="DUF58"/>
    <property type="match status" value="1"/>
</dbReference>
<name>A0A255GBJ2_9ACTN</name>
<reference evidence="4 5" key="1">
    <citation type="submission" date="2017-07" db="EMBL/GenBank/DDBJ databases">
        <title>Draft whole genome sequences of clinical Proprionibacteriaceae strains.</title>
        <authorList>
            <person name="Bernier A.-M."/>
            <person name="Bernard K."/>
            <person name="Domingo M.-C."/>
        </authorList>
    </citation>
    <scope>NUCLEOTIDE SEQUENCE [LARGE SCALE GENOMIC DNA]</scope>
    <source>
        <strain evidence="4 5">NML 030167</strain>
    </source>
</reference>
<feature type="compositionally biased region" description="Basic and acidic residues" evidence="1">
    <location>
        <begin position="45"/>
        <end position="56"/>
    </location>
</feature>
<sequence>MSDPDVTSLRPDRTGAPASANAPASAGVPITGAATSASAVPPPRTRGDRDRDPRRIGESGEIRRGWWLLSTRGLVLLPVALLLLGLGLWWRYATLFGVAAALLLALLLDVIAVVWPYRLKVRRELTPPVVERHGDCTAVLAVTGRRPGLARTTLSDNITPLNVPATVTRNLTQQVSVDLDASEVDYRVPTLRRGLLEVGPLTVHRIGLFGLAMTARPIGQVDHVRVLPRSIPVREMARGRRRSAVGADESVEHGGTDLVGLHEYVPGDDLRRLHWATSARTGLLMVRDDADPSTPHLTVVLDDAAQHYSDHGRTDTDFEDAVEVAFALCRAAVSHNHPVHLVTTSGAVDVQVSERIGAAEVDVQRMYAALAEVQAGEDDPNHPARGMRLPARALDSVAVVSGAEARADVLSAIAARGATGVVLLVDHGGGDPIATASGAGAVQVLRGPRSIDLARLWDRIIG</sequence>
<keyword evidence="5" id="KW-1185">Reference proteome</keyword>
<organism evidence="4 5">
    <name type="scientific">Enemella evansiae</name>
    <dbReference type="NCBI Taxonomy" id="2016499"/>
    <lineage>
        <taxon>Bacteria</taxon>
        <taxon>Bacillati</taxon>
        <taxon>Actinomycetota</taxon>
        <taxon>Actinomycetes</taxon>
        <taxon>Propionibacteriales</taxon>
        <taxon>Propionibacteriaceae</taxon>
        <taxon>Enemella</taxon>
    </lineage>
</organism>
<keyword evidence="2" id="KW-0812">Transmembrane</keyword>
<evidence type="ECO:0000256" key="2">
    <source>
        <dbReference type="SAM" id="Phobius"/>
    </source>
</evidence>